<protein>
    <submittedName>
        <fullName evidence="2">Uncharacterized protein</fullName>
    </submittedName>
</protein>
<evidence type="ECO:0000313" key="2">
    <source>
        <dbReference type="EMBL" id="HGF99446.1"/>
    </source>
</evidence>
<feature type="compositionally biased region" description="Basic residues" evidence="1">
    <location>
        <begin position="17"/>
        <end position="33"/>
    </location>
</feature>
<sequence length="62" mass="7379">MAKRRNLKKEKELRNKAYARKYRKRNEKRRNFRFSRSFNRSGPGGDNQGAEMEETEGATDNV</sequence>
<reference evidence="2" key="1">
    <citation type="journal article" date="2020" name="mSystems">
        <title>Genome- and Community-Level Interaction Insights into Carbon Utilization and Element Cycling Functions of Hydrothermarchaeota in Hydrothermal Sediment.</title>
        <authorList>
            <person name="Zhou Z."/>
            <person name="Liu Y."/>
            <person name="Xu W."/>
            <person name="Pan J."/>
            <person name="Luo Z.H."/>
            <person name="Li M."/>
        </authorList>
    </citation>
    <scope>NUCLEOTIDE SEQUENCE [LARGE SCALE GENOMIC DNA]</scope>
    <source>
        <strain evidence="2">SpSt-374</strain>
    </source>
</reference>
<feature type="compositionally biased region" description="Acidic residues" evidence="1">
    <location>
        <begin position="51"/>
        <end position="62"/>
    </location>
</feature>
<evidence type="ECO:0000256" key="1">
    <source>
        <dbReference type="SAM" id="MobiDB-lite"/>
    </source>
</evidence>
<organism evidence="2">
    <name type="scientific">Planktothricoides sp. SpSt-374</name>
    <dbReference type="NCBI Taxonomy" id="2282167"/>
    <lineage>
        <taxon>Bacteria</taxon>
        <taxon>Bacillati</taxon>
        <taxon>Cyanobacteriota</taxon>
        <taxon>Cyanophyceae</taxon>
        <taxon>Oscillatoriophycideae</taxon>
        <taxon>Oscillatoriales</taxon>
        <taxon>Oscillatoriaceae</taxon>
        <taxon>Planktothricoides</taxon>
    </lineage>
</organism>
<name>A0A7C3ZUU1_9CYAN</name>
<dbReference type="EMBL" id="DSPX01000017">
    <property type="protein sequence ID" value="HGF99446.1"/>
    <property type="molecule type" value="Genomic_DNA"/>
</dbReference>
<comment type="caution">
    <text evidence="2">The sequence shown here is derived from an EMBL/GenBank/DDBJ whole genome shotgun (WGS) entry which is preliminary data.</text>
</comment>
<gene>
    <name evidence="2" type="ORF">ENR15_01930</name>
</gene>
<feature type="region of interest" description="Disordered" evidence="1">
    <location>
        <begin position="1"/>
        <end position="62"/>
    </location>
</feature>
<proteinExistence type="predicted"/>
<dbReference type="AlphaFoldDB" id="A0A7C3ZUU1"/>
<accession>A0A7C3ZUU1</accession>